<dbReference type="Gene3D" id="1.25.40.10">
    <property type="entry name" value="Tetratricopeptide repeat domain"/>
    <property type="match status" value="2"/>
</dbReference>
<dbReference type="InterPro" id="IPR017937">
    <property type="entry name" value="Thioredoxin_CS"/>
</dbReference>
<proteinExistence type="inferred from homology"/>
<feature type="domain" description="Thioredoxin" evidence="8">
    <location>
        <begin position="14"/>
        <end position="131"/>
    </location>
</feature>
<evidence type="ECO:0000256" key="7">
    <source>
        <dbReference type="SAM" id="MobiDB-lite"/>
    </source>
</evidence>
<keyword evidence="5" id="KW-0676">Redox-active center</keyword>
<evidence type="ECO:0000256" key="3">
    <source>
        <dbReference type="ARBA" id="ARBA00022982"/>
    </source>
</evidence>
<dbReference type="SUPFAM" id="SSF52833">
    <property type="entry name" value="Thioredoxin-like"/>
    <property type="match status" value="1"/>
</dbReference>
<gene>
    <name evidence="9" type="primary">trxA</name>
    <name evidence="9" type="ORF">V3328_25875</name>
</gene>
<dbReference type="NCBIfam" id="TIGR01068">
    <property type="entry name" value="thioredoxin"/>
    <property type="match status" value="1"/>
</dbReference>
<dbReference type="Proteomes" id="UP001378188">
    <property type="component" value="Unassembled WGS sequence"/>
</dbReference>
<sequence>MDLSSLVSGGAPGGANGGGAPGGLIKDTSTAEFMTDVIEASKTQPVLVDFWAPWCGPCKQLGPLLEKAVQEAKGAVKLVKMNIDEHPSIPQQMGVQSIPAVFAFVDGRPVDGFMGALPESQIKEFIARLAGPSAEEAELEDVLASAQAALDEGDVAGAAEIFAAVLQEDRTNLAAIGGLTRCLVASGELDRARQTLALTPPGKEGDAVIAGARAVLELATQTADVGDIQTLAAQLESDPNDHQARFDLALALNARGDREDAVNHLVEIIRRKRDWNDEAARKQLVQFFEAWGPVDPMTIEARRKLSSVLFS</sequence>
<name>A0AAW9RZQ2_9HYPH</name>
<dbReference type="PRINTS" id="PR00421">
    <property type="entry name" value="THIOREDOXIN"/>
</dbReference>
<comment type="similarity">
    <text evidence="1">Belongs to the thioredoxin family.</text>
</comment>
<dbReference type="GO" id="GO:0045454">
    <property type="term" value="P:cell redox homeostasis"/>
    <property type="evidence" value="ECO:0007669"/>
    <property type="project" value="TreeGrafter"/>
</dbReference>
<dbReference type="RefSeq" id="WP_340332629.1">
    <property type="nucleotide sequence ID" value="NZ_JAZHOF010000015.1"/>
</dbReference>
<reference evidence="9 10" key="1">
    <citation type="submission" date="2024-02" db="EMBL/GenBank/DDBJ databases">
        <title>Genome analysis and characterization of Microbaculum marinisediminis sp. nov., isolated from marine sediment.</title>
        <authorList>
            <person name="Du Z.-J."/>
            <person name="Ye Y.-Q."/>
            <person name="Zhang Z.-R."/>
            <person name="Yuan S.-M."/>
            <person name="Zhang X.-Y."/>
        </authorList>
    </citation>
    <scope>NUCLEOTIDE SEQUENCE [LARGE SCALE GENOMIC DNA]</scope>
    <source>
        <strain evidence="9 10">SDUM1044001</strain>
    </source>
</reference>
<dbReference type="InterPro" id="IPR011990">
    <property type="entry name" value="TPR-like_helical_dom_sf"/>
</dbReference>
<keyword evidence="4" id="KW-1015">Disulfide bond</keyword>
<protein>
    <recommendedName>
        <fullName evidence="6">Thioredoxin</fullName>
    </recommendedName>
</protein>
<organism evidence="9 10">
    <name type="scientific">Microbaculum marinum</name>
    <dbReference type="NCBI Taxonomy" id="1764581"/>
    <lineage>
        <taxon>Bacteria</taxon>
        <taxon>Pseudomonadati</taxon>
        <taxon>Pseudomonadota</taxon>
        <taxon>Alphaproteobacteria</taxon>
        <taxon>Hyphomicrobiales</taxon>
        <taxon>Tepidamorphaceae</taxon>
        <taxon>Microbaculum</taxon>
    </lineage>
</organism>
<evidence type="ECO:0000256" key="5">
    <source>
        <dbReference type="ARBA" id="ARBA00023284"/>
    </source>
</evidence>
<evidence type="ECO:0000259" key="8">
    <source>
        <dbReference type="PROSITE" id="PS51352"/>
    </source>
</evidence>
<dbReference type="GO" id="GO:0015035">
    <property type="term" value="F:protein-disulfide reductase activity"/>
    <property type="evidence" value="ECO:0007669"/>
    <property type="project" value="UniProtKB-UniRule"/>
</dbReference>
<dbReference type="PANTHER" id="PTHR45663:SF11">
    <property type="entry name" value="GEO12009P1"/>
    <property type="match status" value="1"/>
</dbReference>
<dbReference type="PANTHER" id="PTHR45663">
    <property type="entry name" value="GEO12009P1"/>
    <property type="match status" value="1"/>
</dbReference>
<dbReference type="PROSITE" id="PS00194">
    <property type="entry name" value="THIOREDOXIN_1"/>
    <property type="match status" value="1"/>
</dbReference>
<evidence type="ECO:0000313" key="10">
    <source>
        <dbReference type="Proteomes" id="UP001378188"/>
    </source>
</evidence>
<dbReference type="Gene3D" id="3.40.30.10">
    <property type="entry name" value="Glutaredoxin"/>
    <property type="match status" value="1"/>
</dbReference>
<evidence type="ECO:0000256" key="6">
    <source>
        <dbReference type="NCBIfam" id="TIGR01068"/>
    </source>
</evidence>
<dbReference type="Pfam" id="PF14561">
    <property type="entry name" value="TPR_20"/>
    <property type="match status" value="1"/>
</dbReference>
<dbReference type="InterPro" id="IPR013766">
    <property type="entry name" value="Thioredoxin_domain"/>
</dbReference>
<dbReference type="InterPro" id="IPR036249">
    <property type="entry name" value="Thioredoxin-like_sf"/>
</dbReference>
<accession>A0AAW9RZQ2</accession>
<dbReference type="FunFam" id="3.40.30.10:FF:000001">
    <property type="entry name" value="Thioredoxin"/>
    <property type="match status" value="1"/>
</dbReference>
<dbReference type="CDD" id="cd02947">
    <property type="entry name" value="TRX_family"/>
    <property type="match status" value="1"/>
</dbReference>
<dbReference type="PROSITE" id="PS51352">
    <property type="entry name" value="THIOREDOXIN_2"/>
    <property type="match status" value="1"/>
</dbReference>
<evidence type="ECO:0000313" key="9">
    <source>
        <dbReference type="EMBL" id="MEJ8574929.1"/>
    </source>
</evidence>
<dbReference type="Pfam" id="PF14559">
    <property type="entry name" value="TPR_19"/>
    <property type="match status" value="1"/>
</dbReference>
<dbReference type="GO" id="GO:0006950">
    <property type="term" value="P:response to stress"/>
    <property type="evidence" value="ECO:0007669"/>
    <property type="project" value="UniProtKB-ARBA"/>
</dbReference>
<feature type="region of interest" description="Disordered" evidence="7">
    <location>
        <begin position="1"/>
        <end position="23"/>
    </location>
</feature>
<dbReference type="AlphaFoldDB" id="A0AAW9RZQ2"/>
<evidence type="ECO:0000256" key="4">
    <source>
        <dbReference type="ARBA" id="ARBA00023157"/>
    </source>
</evidence>
<dbReference type="EMBL" id="JAZHOF010000015">
    <property type="protein sequence ID" value="MEJ8574929.1"/>
    <property type="molecule type" value="Genomic_DNA"/>
</dbReference>
<keyword evidence="3" id="KW-0249">Electron transport</keyword>
<feature type="compositionally biased region" description="Gly residues" evidence="7">
    <location>
        <begin position="10"/>
        <end position="22"/>
    </location>
</feature>
<evidence type="ECO:0000256" key="1">
    <source>
        <dbReference type="ARBA" id="ARBA00008987"/>
    </source>
</evidence>
<evidence type="ECO:0000256" key="2">
    <source>
        <dbReference type="ARBA" id="ARBA00022448"/>
    </source>
</evidence>
<dbReference type="Pfam" id="PF00085">
    <property type="entry name" value="Thioredoxin"/>
    <property type="match status" value="1"/>
</dbReference>
<dbReference type="GO" id="GO:0005829">
    <property type="term" value="C:cytosol"/>
    <property type="evidence" value="ECO:0007669"/>
    <property type="project" value="TreeGrafter"/>
</dbReference>
<dbReference type="SUPFAM" id="SSF48452">
    <property type="entry name" value="TPR-like"/>
    <property type="match status" value="1"/>
</dbReference>
<keyword evidence="10" id="KW-1185">Reference proteome</keyword>
<comment type="caution">
    <text evidence="9">The sequence shown here is derived from an EMBL/GenBank/DDBJ whole genome shotgun (WGS) entry which is preliminary data.</text>
</comment>
<keyword evidence="2" id="KW-0813">Transport</keyword>
<dbReference type="InterPro" id="IPR005746">
    <property type="entry name" value="Thioredoxin"/>
</dbReference>